<feature type="coiled-coil region" evidence="8">
    <location>
        <begin position="355"/>
        <end position="427"/>
    </location>
</feature>
<dbReference type="InterPro" id="IPR016135">
    <property type="entry name" value="UBQ-conjugating_enzyme/RWD"/>
</dbReference>
<dbReference type="Pfam" id="PF05743">
    <property type="entry name" value="UEV"/>
    <property type="match status" value="1"/>
</dbReference>
<dbReference type="PROSITE" id="PS51312">
    <property type="entry name" value="SB"/>
    <property type="match status" value="1"/>
</dbReference>
<dbReference type="InterPro" id="IPR037202">
    <property type="entry name" value="ESCRT_assembly_dom"/>
</dbReference>
<keyword evidence="9" id="KW-1133">Transmembrane helix</keyword>
<evidence type="ECO:0000256" key="5">
    <source>
        <dbReference type="ARBA" id="ARBA00022927"/>
    </source>
</evidence>
<dbReference type="InterPro" id="IPR008883">
    <property type="entry name" value="UEV_N"/>
</dbReference>
<name>A0AAV1YZ22_9ARAC</name>
<feature type="domain" description="SB" evidence="10">
    <location>
        <begin position="437"/>
        <end position="503"/>
    </location>
</feature>
<dbReference type="CDD" id="cd11685">
    <property type="entry name" value="UEV_TSG101-like"/>
    <property type="match status" value="1"/>
</dbReference>
<proteinExistence type="inferred from homology"/>
<evidence type="ECO:0000256" key="4">
    <source>
        <dbReference type="ARBA" id="ARBA00022753"/>
    </source>
</evidence>
<evidence type="ECO:0000256" key="6">
    <source>
        <dbReference type="ARBA" id="ARBA00023054"/>
    </source>
</evidence>
<feature type="transmembrane region" description="Helical" evidence="9">
    <location>
        <begin position="12"/>
        <end position="34"/>
    </location>
</feature>
<keyword evidence="13" id="KW-1185">Reference proteome</keyword>
<dbReference type="InterPro" id="IPR017916">
    <property type="entry name" value="SB_dom"/>
</dbReference>
<evidence type="ECO:0000259" key="11">
    <source>
        <dbReference type="PROSITE" id="PS51322"/>
    </source>
</evidence>
<keyword evidence="9" id="KW-0472">Membrane</keyword>
<keyword evidence="6 8" id="KW-0175">Coiled coil</keyword>
<dbReference type="GO" id="GO:0015031">
    <property type="term" value="P:protein transport"/>
    <property type="evidence" value="ECO:0007669"/>
    <property type="project" value="UniProtKB-UniRule"/>
</dbReference>
<keyword evidence="5 7" id="KW-0653">Protein transport</keyword>
<evidence type="ECO:0000256" key="3">
    <source>
        <dbReference type="ARBA" id="ARBA00022448"/>
    </source>
</evidence>
<comment type="similarity">
    <text evidence="2">Belongs to the ubiquitin-conjugating enzyme family. UEV subfamily.</text>
</comment>
<accession>A0AAV1YZ22</accession>
<dbReference type="Gene3D" id="6.10.140.820">
    <property type="match status" value="1"/>
</dbReference>
<dbReference type="GO" id="GO:0008333">
    <property type="term" value="P:endosome to lysosome transport"/>
    <property type="evidence" value="ECO:0007669"/>
    <property type="project" value="TreeGrafter"/>
</dbReference>
<feature type="domain" description="UEV" evidence="11">
    <location>
        <begin position="85"/>
        <end position="228"/>
    </location>
</feature>
<evidence type="ECO:0000256" key="1">
    <source>
        <dbReference type="ARBA" id="ARBA00004177"/>
    </source>
</evidence>
<evidence type="ECO:0000259" key="10">
    <source>
        <dbReference type="PROSITE" id="PS51312"/>
    </source>
</evidence>
<dbReference type="InterPro" id="IPR052070">
    <property type="entry name" value="ESCRT-I_UEV_domain"/>
</dbReference>
<evidence type="ECO:0000313" key="12">
    <source>
        <dbReference type="EMBL" id="CAL1264391.1"/>
    </source>
</evidence>
<dbReference type="Proteomes" id="UP001497382">
    <property type="component" value="Unassembled WGS sequence"/>
</dbReference>
<dbReference type="SUPFAM" id="SSF140111">
    <property type="entry name" value="Endosomal sorting complex assembly domain"/>
    <property type="match status" value="1"/>
</dbReference>
<dbReference type="PANTHER" id="PTHR23306:SF3">
    <property type="entry name" value="TUMOR SUPPRESSOR PROTEIN 101"/>
    <property type="match status" value="1"/>
</dbReference>
<comment type="caution">
    <text evidence="12">The sequence shown here is derived from an EMBL/GenBank/DDBJ whole genome shotgun (WGS) entry which is preliminary data.</text>
</comment>
<dbReference type="AlphaFoldDB" id="A0AAV1YZ22"/>
<dbReference type="Gene3D" id="6.10.250.370">
    <property type="match status" value="1"/>
</dbReference>
<dbReference type="SUPFAM" id="SSF54495">
    <property type="entry name" value="UBC-like"/>
    <property type="match status" value="1"/>
</dbReference>
<protein>
    <recommendedName>
        <fullName evidence="14">Tumor susceptibility gene 101 protein</fullName>
    </recommendedName>
</protein>
<organism evidence="12 13">
    <name type="scientific">Larinioides sclopetarius</name>
    <dbReference type="NCBI Taxonomy" id="280406"/>
    <lineage>
        <taxon>Eukaryota</taxon>
        <taxon>Metazoa</taxon>
        <taxon>Ecdysozoa</taxon>
        <taxon>Arthropoda</taxon>
        <taxon>Chelicerata</taxon>
        <taxon>Arachnida</taxon>
        <taxon>Araneae</taxon>
        <taxon>Araneomorphae</taxon>
        <taxon>Entelegynae</taxon>
        <taxon>Araneoidea</taxon>
        <taxon>Araneidae</taxon>
        <taxon>Larinioides</taxon>
    </lineage>
</organism>
<sequence length="503" mass="56771">MSHCFVASYRLLFCFIGFSILLISLLTSISIVNLLSSSSYFLLIFFDQTSIFPLFTLIILKILIKYSFLMRKHSKSKNYHKMPQESIDGYVAKILSKYQYPDRAKRDVCDAIHRYRNLRPKLDTYVFNDGTRQELACLDGTIPVMYKGTYYHIPVCIWLLDSHPYNSPMCYVKPTPDMQIKASRHVDTNGRVYLPYLHNWNPDSSDLLGVIQVMIIVFGEQPPVYAKPKVNSSAYTTTPYPAEPSSFMPMPNVGTTYPPYPPVPATGQQPYPPVSSAFPPYSGGYPPAATGGYPSYSGINTASGGLLVTNSYPPTSTTPYPPTTASNLSQQSGTGTITQEHIHASLYSAVEDKVKKHLREVLAQSQAEMEVLKKTEEDLNSGKQKLEDIINRLQMEQNHLEKNIHILRSKEVEMDELLARVEKQEQIDIDEAVVAPAPLYKQILNAFAEESATEDAVYYLGEALRKGVISLDLFLKHVRSLSWKQFMLKALIQKCREKANLPH</sequence>
<dbReference type="PANTHER" id="PTHR23306">
    <property type="entry name" value="TUMOR SUSCEPTIBILITY GENE 101 PROTEIN-RELATED"/>
    <property type="match status" value="1"/>
</dbReference>
<keyword evidence="9" id="KW-0812">Transmembrane</keyword>
<evidence type="ECO:0000256" key="2">
    <source>
        <dbReference type="ARBA" id="ARBA00009594"/>
    </source>
</evidence>
<keyword evidence="4" id="KW-0967">Endosome</keyword>
<dbReference type="GO" id="GO:0043130">
    <property type="term" value="F:ubiquitin binding"/>
    <property type="evidence" value="ECO:0007669"/>
    <property type="project" value="TreeGrafter"/>
</dbReference>
<reference evidence="12 13" key="1">
    <citation type="submission" date="2024-04" db="EMBL/GenBank/DDBJ databases">
        <authorList>
            <person name="Rising A."/>
            <person name="Reimegard J."/>
            <person name="Sonavane S."/>
            <person name="Akerstrom W."/>
            <person name="Nylinder S."/>
            <person name="Hedman E."/>
            <person name="Kallberg Y."/>
        </authorList>
    </citation>
    <scope>NUCLEOTIDE SEQUENCE [LARGE SCALE GENOMIC DNA]</scope>
</reference>
<evidence type="ECO:0000313" key="13">
    <source>
        <dbReference type="Proteomes" id="UP001497382"/>
    </source>
</evidence>
<dbReference type="PROSITE" id="PS51322">
    <property type="entry name" value="UEV"/>
    <property type="match status" value="1"/>
</dbReference>
<dbReference type="EMBL" id="CAXIEN010000013">
    <property type="protein sequence ID" value="CAL1264391.1"/>
    <property type="molecule type" value="Genomic_DNA"/>
</dbReference>
<feature type="transmembrane region" description="Helical" evidence="9">
    <location>
        <begin position="40"/>
        <end position="64"/>
    </location>
</feature>
<dbReference type="Pfam" id="PF09454">
    <property type="entry name" value="Vps23_core"/>
    <property type="match status" value="1"/>
</dbReference>
<evidence type="ECO:0008006" key="14">
    <source>
        <dbReference type="Google" id="ProtNLM"/>
    </source>
</evidence>
<evidence type="ECO:0000256" key="7">
    <source>
        <dbReference type="PROSITE-ProRule" id="PRU00644"/>
    </source>
</evidence>
<evidence type="ECO:0000256" key="8">
    <source>
        <dbReference type="SAM" id="Coils"/>
    </source>
</evidence>
<keyword evidence="3 7" id="KW-0813">Transport</keyword>
<gene>
    <name evidence="12" type="ORF">LARSCL_LOCUS2008</name>
</gene>
<comment type="subcellular location">
    <subcellularLocation>
        <location evidence="1">Endosome</location>
    </subcellularLocation>
</comment>
<dbReference type="Gene3D" id="3.10.110.10">
    <property type="entry name" value="Ubiquitin Conjugating Enzyme"/>
    <property type="match status" value="1"/>
</dbReference>
<dbReference type="GO" id="GO:0000813">
    <property type="term" value="C:ESCRT I complex"/>
    <property type="evidence" value="ECO:0007669"/>
    <property type="project" value="TreeGrafter"/>
</dbReference>
<evidence type="ECO:0000256" key="9">
    <source>
        <dbReference type="SAM" id="Phobius"/>
    </source>
</evidence>